<sequence>METTPTRRPPAPPAATKTNAPRPQRTTNTPNRRPPRTTTTAVVIRATTSTTTTTTTTASPTPTEAPSGGGMSGGAIGGIIAGVLVAFAAVFGLLFYKRRKRRAVADTKRNMVDDSPPSYQPPSDGPGISGPMSLAPESGVSSNEKQRLPEALYNENKHFQPGMRDELLAMPPRGQNNPPNQNNRGPGRPGQGYYEDGLVQDYYGGSPIGAQQPVRQPSMKSLHQGNQTPLPGQIHRQNGPGGQGPPGMGRRDSSASTATDDSGGFLTYEEAQKAHNRKIMGHKESISSETDLEKYRTQPPQYHDHQQQQQQQQQQPPRPPPPGMEGKGQHGDLLSPTSARFDPGPEHNSVVMSESTVSMMPALPPTASPMPTTRPGVAPNGNPYAESAFSDEYDDRSLYSAYYGGEQGYGGSQYGGQSPQHYNQPPSPAYSNYNSHNAYPPRGGPPPNHYPQHSPPHGGGGGYRPGPPSPHGGGGYQSSPMMRPYPGGGNGGGGGGGRPPAGPPPAGPPPRPAPPQQRSNAPTGLGPLMQHDPHNPFPPRGAPRQQWC</sequence>
<dbReference type="Proteomes" id="UP000807716">
    <property type="component" value="Unassembled WGS sequence"/>
</dbReference>
<evidence type="ECO:0000313" key="4">
    <source>
        <dbReference type="Proteomes" id="UP000807716"/>
    </source>
</evidence>
<dbReference type="OrthoDB" id="2447125at2759"/>
<proteinExistence type="predicted"/>
<feature type="transmembrane region" description="Helical" evidence="2">
    <location>
        <begin position="75"/>
        <end position="96"/>
    </location>
</feature>
<gene>
    <name evidence="3" type="ORF">DFQ27_007170</name>
</gene>
<comment type="caution">
    <text evidence="3">The sequence shown here is derived from an EMBL/GenBank/DDBJ whole genome shotgun (WGS) entry which is preliminary data.</text>
</comment>
<keyword evidence="4" id="KW-1185">Reference proteome</keyword>
<keyword evidence="2" id="KW-1133">Transmembrane helix</keyword>
<feature type="compositionally biased region" description="Low complexity" evidence="1">
    <location>
        <begin position="171"/>
        <end position="186"/>
    </location>
</feature>
<keyword evidence="2" id="KW-0472">Membrane</keyword>
<dbReference type="AlphaFoldDB" id="A0A9P6PTM3"/>
<feature type="compositionally biased region" description="Pro residues" evidence="1">
    <location>
        <begin position="500"/>
        <end position="515"/>
    </location>
</feature>
<evidence type="ECO:0000256" key="2">
    <source>
        <dbReference type="SAM" id="Phobius"/>
    </source>
</evidence>
<feature type="region of interest" description="Disordered" evidence="1">
    <location>
        <begin position="1"/>
        <end position="70"/>
    </location>
</feature>
<evidence type="ECO:0000256" key="1">
    <source>
        <dbReference type="SAM" id="MobiDB-lite"/>
    </source>
</evidence>
<feature type="compositionally biased region" description="Basic and acidic residues" evidence="1">
    <location>
        <begin position="281"/>
        <end position="306"/>
    </location>
</feature>
<keyword evidence="2" id="KW-0812">Transmembrane</keyword>
<organism evidence="3 4">
    <name type="scientific">Actinomortierella ambigua</name>
    <dbReference type="NCBI Taxonomy" id="1343610"/>
    <lineage>
        <taxon>Eukaryota</taxon>
        <taxon>Fungi</taxon>
        <taxon>Fungi incertae sedis</taxon>
        <taxon>Mucoromycota</taxon>
        <taxon>Mortierellomycotina</taxon>
        <taxon>Mortierellomycetes</taxon>
        <taxon>Mortierellales</taxon>
        <taxon>Mortierellaceae</taxon>
        <taxon>Actinomortierella</taxon>
    </lineage>
</organism>
<feature type="compositionally biased region" description="Low complexity" evidence="1">
    <location>
        <begin position="14"/>
        <end position="62"/>
    </location>
</feature>
<feature type="compositionally biased region" description="Polar residues" evidence="1">
    <location>
        <begin position="213"/>
        <end position="230"/>
    </location>
</feature>
<accession>A0A9P6PTM3</accession>
<feature type="region of interest" description="Disordered" evidence="1">
    <location>
        <begin position="103"/>
        <end position="145"/>
    </location>
</feature>
<feature type="compositionally biased region" description="Gly residues" evidence="1">
    <location>
        <begin position="486"/>
        <end position="499"/>
    </location>
</feature>
<protein>
    <submittedName>
        <fullName evidence="3">Uncharacterized protein</fullName>
    </submittedName>
</protein>
<feature type="compositionally biased region" description="Low complexity" evidence="1">
    <location>
        <begin position="349"/>
        <end position="360"/>
    </location>
</feature>
<feature type="compositionally biased region" description="Basic and acidic residues" evidence="1">
    <location>
        <begin position="103"/>
        <end position="112"/>
    </location>
</feature>
<dbReference type="EMBL" id="JAAAJB010000553">
    <property type="protein sequence ID" value="KAG0253849.1"/>
    <property type="molecule type" value="Genomic_DNA"/>
</dbReference>
<feature type="compositionally biased region" description="Polar residues" evidence="1">
    <location>
        <begin position="419"/>
        <end position="435"/>
    </location>
</feature>
<feature type="compositionally biased region" description="Gly residues" evidence="1">
    <location>
        <begin position="405"/>
        <end position="414"/>
    </location>
</feature>
<feature type="region of interest" description="Disordered" evidence="1">
    <location>
        <begin position="167"/>
        <end position="548"/>
    </location>
</feature>
<name>A0A9P6PTM3_9FUNG</name>
<reference evidence="3" key="1">
    <citation type="journal article" date="2020" name="Fungal Divers.">
        <title>Resolving the Mortierellaceae phylogeny through synthesis of multi-gene phylogenetics and phylogenomics.</title>
        <authorList>
            <person name="Vandepol N."/>
            <person name="Liber J."/>
            <person name="Desiro A."/>
            <person name="Na H."/>
            <person name="Kennedy M."/>
            <person name="Barry K."/>
            <person name="Grigoriev I.V."/>
            <person name="Miller A.N."/>
            <person name="O'Donnell K."/>
            <person name="Stajich J.E."/>
            <person name="Bonito G."/>
        </authorList>
    </citation>
    <scope>NUCLEOTIDE SEQUENCE</scope>
    <source>
        <strain evidence="3">BC1065</strain>
    </source>
</reference>
<evidence type="ECO:0000313" key="3">
    <source>
        <dbReference type="EMBL" id="KAG0253849.1"/>
    </source>
</evidence>